<dbReference type="GO" id="GO:0004672">
    <property type="term" value="F:protein kinase activity"/>
    <property type="evidence" value="ECO:0007669"/>
    <property type="project" value="InterPro"/>
</dbReference>
<dbReference type="KEGG" id="hir:HETIRDRAFT_108085"/>
<accession>W4JP44</accession>
<dbReference type="RefSeq" id="XP_009552758.1">
    <property type="nucleotide sequence ID" value="XM_009554463.1"/>
</dbReference>
<evidence type="ECO:0000313" key="2">
    <source>
        <dbReference type="EMBL" id="ETW75327.1"/>
    </source>
</evidence>
<dbReference type="eggNOG" id="ENOG502SRD0">
    <property type="taxonomic scope" value="Eukaryota"/>
</dbReference>
<reference evidence="2 3" key="1">
    <citation type="journal article" date="2012" name="New Phytol.">
        <title>Insight into trade-off between wood decay and parasitism from the genome of a fungal forest pathogen.</title>
        <authorList>
            <person name="Olson A."/>
            <person name="Aerts A."/>
            <person name="Asiegbu F."/>
            <person name="Belbahri L."/>
            <person name="Bouzid O."/>
            <person name="Broberg A."/>
            <person name="Canback B."/>
            <person name="Coutinho P.M."/>
            <person name="Cullen D."/>
            <person name="Dalman K."/>
            <person name="Deflorio G."/>
            <person name="van Diepen L.T."/>
            <person name="Dunand C."/>
            <person name="Duplessis S."/>
            <person name="Durling M."/>
            <person name="Gonthier P."/>
            <person name="Grimwood J."/>
            <person name="Fossdal C.G."/>
            <person name="Hansson D."/>
            <person name="Henrissat B."/>
            <person name="Hietala A."/>
            <person name="Himmelstrand K."/>
            <person name="Hoffmeister D."/>
            <person name="Hogberg N."/>
            <person name="James T.Y."/>
            <person name="Karlsson M."/>
            <person name="Kohler A."/>
            <person name="Kues U."/>
            <person name="Lee Y.H."/>
            <person name="Lin Y.C."/>
            <person name="Lind M."/>
            <person name="Lindquist E."/>
            <person name="Lombard V."/>
            <person name="Lucas S."/>
            <person name="Lunden K."/>
            <person name="Morin E."/>
            <person name="Murat C."/>
            <person name="Park J."/>
            <person name="Raffaello T."/>
            <person name="Rouze P."/>
            <person name="Salamov A."/>
            <person name="Schmutz J."/>
            <person name="Solheim H."/>
            <person name="Stahlberg J."/>
            <person name="Velez H."/>
            <person name="de Vries R.P."/>
            <person name="Wiebenga A."/>
            <person name="Woodward S."/>
            <person name="Yakovlev I."/>
            <person name="Garbelotto M."/>
            <person name="Martin F."/>
            <person name="Grigoriev I.V."/>
            <person name="Stenlid J."/>
        </authorList>
    </citation>
    <scope>NUCLEOTIDE SEQUENCE [LARGE SCALE GENOMIC DNA]</scope>
    <source>
        <strain evidence="2 3">TC 32-1</strain>
    </source>
</reference>
<dbReference type="InterPro" id="IPR002575">
    <property type="entry name" value="Aminoglycoside_PTrfase"/>
</dbReference>
<dbReference type="AlphaFoldDB" id="W4JP44"/>
<keyword evidence="3" id="KW-1185">Reference proteome</keyword>
<dbReference type="PROSITE" id="PS50011">
    <property type="entry name" value="PROTEIN_KINASE_DOM"/>
    <property type="match status" value="1"/>
</dbReference>
<dbReference type="InParanoid" id="W4JP44"/>
<feature type="domain" description="Protein kinase" evidence="1">
    <location>
        <begin position="1"/>
        <end position="159"/>
    </location>
</feature>
<evidence type="ECO:0000313" key="3">
    <source>
        <dbReference type="Proteomes" id="UP000030671"/>
    </source>
</evidence>
<sequence length="159" mass="18444">MTTGAWYICVERAPCVSLDKVVDDMTEEQLQHVAAQLKSILRQMHTVKPKTLGAHAFTSVGEFTDYFRRMLLYFSAEDWTEQLLSHFPRNAPIRFTHRDLIPRNIIVDGSTITAVVDWATGGFYPEYWEYCRMYNSDWLTPGWTCILQIIYLALGGTRR</sequence>
<dbReference type="InterPro" id="IPR000719">
    <property type="entry name" value="Prot_kinase_dom"/>
</dbReference>
<protein>
    <recommendedName>
        <fullName evidence="1">Protein kinase domain-containing protein</fullName>
    </recommendedName>
</protein>
<dbReference type="GO" id="GO:0005524">
    <property type="term" value="F:ATP binding"/>
    <property type="evidence" value="ECO:0007669"/>
    <property type="project" value="InterPro"/>
</dbReference>
<dbReference type="InterPro" id="IPR051678">
    <property type="entry name" value="AGP_Transferase"/>
</dbReference>
<evidence type="ECO:0000259" key="1">
    <source>
        <dbReference type="PROSITE" id="PS50011"/>
    </source>
</evidence>
<dbReference type="Gene3D" id="3.90.1200.10">
    <property type="match status" value="1"/>
</dbReference>
<dbReference type="OrthoDB" id="5598852at2759"/>
<dbReference type="SUPFAM" id="SSF56112">
    <property type="entry name" value="Protein kinase-like (PK-like)"/>
    <property type="match status" value="1"/>
</dbReference>
<organism evidence="2 3">
    <name type="scientific">Heterobasidion irregulare (strain TC 32-1)</name>
    <dbReference type="NCBI Taxonomy" id="747525"/>
    <lineage>
        <taxon>Eukaryota</taxon>
        <taxon>Fungi</taxon>
        <taxon>Dikarya</taxon>
        <taxon>Basidiomycota</taxon>
        <taxon>Agaricomycotina</taxon>
        <taxon>Agaricomycetes</taxon>
        <taxon>Russulales</taxon>
        <taxon>Bondarzewiaceae</taxon>
        <taxon>Heterobasidion</taxon>
        <taxon>Heterobasidion annosum species complex</taxon>
    </lineage>
</organism>
<dbReference type="PANTHER" id="PTHR21310:SF15">
    <property type="entry name" value="AMINOGLYCOSIDE PHOSPHOTRANSFERASE DOMAIN-CONTAINING PROTEIN"/>
    <property type="match status" value="1"/>
</dbReference>
<dbReference type="PANTHER" id="PTHR21310">
    <property type="entry name" value="AMINOGLYCOSIDE PHOSPHOTRANSFERASE-RELATED-RELATED"/>
    <property type="match status" value="1"/>
</dbReference>
<name>W4JP44_HETIT</name>
<dbReference type="HOGENOM" id="CLU_021768_3_2_1"/>
<dbReference type="GeneID" id="20666312"/>
<proteinExistence type="predicted"/>
<dbReference type="EMBL" id="KI925466">
    <property type="protein sequence ID" value="ETW75327.1"/>
    <property type="molecule type" value="Genomic_DNA"/>
</dbReference>
<dbReference type="InterPro" id="IPR011009">
    <property type="entry name" value="Kinase-like_dom_sf"/>
</dbReference>
<dbReference type="Pfam" id="PF01636">
    <property type="entry name" value="APH"/>
    <property type="match status" value="1"/>
</dbReference>
<dbReference type="Proteomes" id="UP000030671">
    <property type="component" value="Unassembled WGS sequence"/>
</dbReference>
<gene>
    <name evidence="2" type="ORF">HETIRDRAFT_108085</name>
</gene>